<protein>
    <recommendedName>
        <fullName evidence="2">SWIM-type domain-containing protein</fullName>
    </recommendedName>
</protein>
<sequence>MDAILSTFGTEVQVLVCHWHIRRAWEKKVRQIIDRSKARLVLQILKLYVKKACVYLSSLMYAKDPEDFEEGAQKSFKEENIYYEIVVREGVLHSCTCPDFYFNRILCKHIFLCNRVRDIPLHRVGISRSIQSVRPVNEADNDKIEEIEEIRSQGSEKVLYRK</sequence>
<dbReference type="InterPro" id="IPR007527">
    <property type="entry name" value="Znf_SWIM"/>
</dbReference>
<feature type="domain" description="SWIM-type" evidence="2">
    <location>
        <begin position="83"/>
        <end position="118"/>
    </location>
</feature>
<keyword evidence="1" id="KW-0862">Zinc</keyword>
<keyword evidence="1" id="KW-0479">Metal-binding</keyword>
<dbReference type="Proteomes" id="UP000646827">
    <property type="component" value="Unassembled WGS sequence"/>
</dbReference>
<comment type="caution">
    <text evidence="3">The sequence shown here is derived from an EMBL/GenBank/DDBJ whole genome shotgun (WGS) entry which is preliminary data.</text>
</comment>
<evidence type="ECO:0000313" key="3">
    <source>
        <dbReference type="EMBL" id="KAG2224120.1"/>
    </source>
</evidence>
<keyword evidence="4" id="KW-1185">Reference proteome</keyword>
<evidence type="ECO:0000259" key="2">
    <source>
        <dbReference type="PROSITE" id="PS50966"/>
    </source>
</evidence>
<evidence type="ECO:0000313" key="4">
    <source>
        <dbReference type="Proteomes" id="UP000646827"/>
    </source>
</evidence>
<evidence type="ECO:0000256" key="1">
    <source>
        <dbReference type="PROSITE-ProRule" id="PRU00325"/>
    </source>
</evidence>
<reference evidence="3 4" key="1">
    <citation type="submission" date="2020-12" db="EMBL/GenBank/DDBJ databases">
        <title>Metabolic potential, ecology and presence of endohyphal bacteria is reflected in genomic diversity of Mucoromycotina.</title>
        <authorList>
            <person name="Muszewska A."/>
            <person name="Okrasinska A."/>
            <person name="Steczkiewicz K."/>
            <person name="Drgas O."/>
            <person name="Orlowska M."/>
            <person name="Perlinska-Lenart U."/>
            <person name="Aleksandrzak-Piekarczyk T."/>
            <person name="Szatraj K."/>
            <person name="Zielenkiewicz U."/>
            <person name="Pilsyk S."/>
            <person name="Malc E."/>
            <person name="Mieczkowski P."/>
            <person name="Kruszewska J.S."/>
            <person name="Biernat P."/>
            <person name="Pawlowska J."/>
        </authorList>
    </citation>
    <scope>NUCLEOTIDE SEQUENCE [LARGE SCALE GENOMIC DNA]</scope>
    <source>
        <strain evidence="3 4">CBS 142.35</strain>
    </source>
</reference>
<accession>A0A8H7VKN4</accession>
<dbReference type="Pfam" id="PF04434">
    <property type="entry name" value="SWIM"/>
    <property type="match status" value="1"/>
</dbReference>
<gene>
    <name evidence="3" type="ORF">INT45_000135</name>
</gene>
<keyword evidence="1" id="KW-0863">Zinc-finger</keyword>
<organism evidence="3 4">
    <name type="scientific">Circinella minor</name>
    <dbReference type="NCBI Taxonomy" id="1195481"/>
    <lineage>
        <taxon>Eukaryota</taxon>
        <taxon>Fungi</taxon>
        <taxon>Fungi incertae sedis</taxon>
        <taxon>Mucoromycota</taxon>
        <taxon>Mucoromycotina</taxon>
        <taxon>Mucoromycetes</taxon>
        <taxon>Mucorales</taxon>
        <taxon>Lichtheimiaceae</taxon>
        <taxon>Circinella</taxon>
    </lineage>
</organism>
<dbReference type="GO" id="GO:0008270">
    <property type="term" value="F:zinc ion binding"/>
    <property type="evidence" value="ECO:0007669"/>
    <property type="project" value="UniProtKB-KW"/>
</dbReference>
<dbReference type="PROSITE" id="PS50966">
    <property type="entry name" value="ZF_SWIM"/>
    <property type="match status" value="1"/>
</dbReference>
<name>A0A8H7VKN4_9FUNG</name>
<proteinExistence type="predicted"/>
<dbReference type="AlphaFoldDB" id="A0A8H7VKN4"/>
<dbReference type="OrthoDB" id="2287999at2759"/>
<dbReference type="EMBL" id="JAEPRB010000048">
    <property type="protein sequence ID" value="KAG2224120.1"/>
    <property type="molecule type" value="Genomic_DNA"/>
</dbReference>